<gene>
    <name evidence="1" type="ORF">GCA01S_050_00400</name>
</gene>
<dbReference type="Pfam" id="PF14398">
    <property type="entry name" value="ATPgrasp_YheCD"/>
    <property type="match status" value="1"/>
</dbReference>
<keyword evidence="2" id="KW-1185">Reference proteome</keyword>
<evidence type="ECO:0000313" key="2">
    <source>
        <dbReference type="Proteomes" id="UP000023561"/>
    </source>
</evidence>
<dbReference type="OrthoDB" id="7869153at2"/>
<evidence type="ECO:0000313" key="1">
    <source>
        <dbReference type="EMBL" id="GAJ40772.1"/>
    </source>
</evidence>
<comment type="caution">
    <text evidence="1">The sequence shown here is derived from an EMBL/GenBank/DDBJ whole genome shotgun (WGS) entry which is preliminary data.</text>
</comment>
<dbReference type="PANTHER" id="PTHR21621">
    <property type="entry name" value="RIBOSOMAL PROTEIN S6 MODIFICATION PROTEIN"/>
    <property type="match status" value="1"/>
</dbReference>
<dbReference type="AlphaFoldDB" id="A0A023DHP2"/>
<dbReference type="InterPro" id="IPR026838">
    <property type="entry name" value="YheC/D"/>
</dbReference>
<dbReference type="SUPFAM" id="SSF56059">
    <property type="entry name" value="Glutathione synthetase ATP-binding domain-like"/>
    <property type="match status" value="1"/>
</dbReference>
<dbReference type="GO" id="GO:0005737">
    <property type="term" value="C:cytoplasm"/>
    <property type="evidence" value="ECO:0007669"/>
    <property type="project" value="TreeGrafter"/>
</dbReference>
<protein>
    <recommendedName>
        <fullName evidence="3">ATP-grasp domain-containing protein</fullName>
    </recommendedName>
</protein>
<accession>A0A023DHP2</accession>
<dbReference type="RefSeq" id="WP_042410718.1">
    <property type="nucleotide sequence ID" value="NZ_BAWO01000050.1"/>
</dbReference>
<name>A0A023DHP2_9BACL</name>
<proteinExistence type="predicted"/>
<dbReference type="GO" id="GO:0043774">
    <property type="term" value="F:coenzyme F420-2 alpha-glutamyl ligase activity"/>
    <property type="evidence" value="ECO:0007669"/>
    <property type="project" value="TreeGrafter"/>
</dbReference>
<reference evidence="1 2" key="1">
    <citation type="submission" date="2014-04" db="EMBL/GenBank/DDBJ databases">
        <title>Whole genome shotgun sequence of Geobacillus caldoxylosilyticus NBRC 107762.</title>
        <authorList>
            <person name="Hosoyama A."/>
            <person name="Hosoyama Y."/>
            <person name="Katano-Makiyama Y."/>
            <person name="Tsuchikane K."/>
            <person name="Ohji S."/>
            <person name="Ichikawa N."/>
            <person name="Yamazoe A."/>
            <person name="Fujita N."/>
        </authorList>
    </citation>
    <scope>NUCLEOTIDE SEQUENCE [LARGE SCALE GENOMIC DNA]</scope>
    <source>
        <strain evidence="1 2">NBRC 107762</strain>
    </source>
</reference>
<dbReference type="Proteomes" id="UP000023561">
    <property type="component" value="Unassembled WGS sequence"/>
</dbReference>
<dbReference type="Gene3D" id="3.30.470.20">
    <property type="entry name" value="ATP-grasp fold, B domain"/>
    <property type="match status" value="1"/>
</dbReference>
<sequence>MISLGFITIEEQQEMEYCTEIAKRAGRYGIAVYRFTPLDIDPLTEKVHGRAFDEKRQAWTKSTFDIPSFLYDRCFYRSDIRSKKCKPIMQWLKRRPDLVFLGYGFPGKWDVYEKMIEHPLLSPYVPKTARLQSSADILRMIRREQAVICKPEHGAGGRGIYVIQKAERKLHIRDASGQTTALVGQKSELEQWISTLLQQHSYLIQPFLPLQTKENEPFDVRFLFQKDGTGKWIERCRAVRVGHPGMFIANVRAGADVRDFSGWIRSFPSPQRILIIDGIETIIRALPSYMDEHFGTLFELGIDIGITKEGGVWIIDVNSKPGRKIVAALHPDKKDDVYEAPLQYCLFLANEVNIL</sequence>
<dbReference type="PANTHER" id="PTHR21621:SF2">
    <property type="entry name" value="COENZYME GAMMA-F420-2:ALPHA-L-GLUTAMATE LIGASE"/>
    <property type="match status" value="1"/>
</dbReference>
<organism evidence="1 2">
    <name type="scientific">Parageobacillus caldoxylosilyticus NBRC 107762</name>
    <dbReference type="NCBI Taxonomy" id="1220594"/>
    <lineage>
        <taxon>Bacteria</taxon>
        <taxon>Bacillati</taxon>
        <taxon>Bacillota</taxon>
        <taxon>Bacilli</taxon>
        <taxon>Bacillales</taxon>
        <taxon>Anoxybacillaceae</taxon>
        <taxon>Saccharococcus</taxon>
    </lineage>
</organism>
<evidence type="ECO:0008006" key="3">
    <source>
        <dbReference type="Google" id="ProtNLM"/>
    </source>
</evidence>
<dbReference type="EMBL" id="BAWO01000050">
    <property type="protein sequence ID" value="GAJ40772.1"/>
    <property type="molecule type" value="Genomic_DNA"/>
</dbReference>